<name>A0AAD9PC82_RIDPI</name>
<keyword evidence="4" id="KW-0732">Signal</keyword>
<dbReference type="InterPro" id="IPR008922">
    <property type="entry name" value="Di-copper_centre_dom_sf"/>
</dbReference>
<keyword evidence="1" id="KW-0479">Metal-binding</keyword>
<dbReference type="InterPro" id="IPR002227">
    <property type="entry name" value="Tyrosinase_Cu-bd"/>
</dbReference>
<gene>
    <name evidence="6" type="ORF">NP493_44g13053</name>
</gene>
<feature type="compositionally biased region" description="Low complexity" evidence="3">
    <location>
        <begin position="79"/>
        <end position="95"/>
    </location>
</feature>
<keyword evidence="2" id="KW-0186">Copper</keyword>
<protein>
    <recommendedName>
        <fullName evidence="5">Tyrosinase copper-binding domain-containing protein</fullName>
    </recommendedName>
</protein>
<evidence type="ECO:0000256" key="3">
    <source>
        <dbReference type="SAM" id="MobiDB-lite"/>
    </source>
</evidence>
<evidence type="ECO:0000259" key="5">
    <source>
        <dbReference type="PROSITE" id="PS00497"/>
    </source>
</evidence>
<evidence type="ECO:0000256" key="4">
    <source>
        <dbReference type="SAM" id="SignalP"/>
    </source>
</evidence>
<evidence type="ECO:0000256" key="1">
    <source>
        <dbReference type="ARBA" id="ARBA00022723"/>
    </source>
</evidence>
<comment type="caution">
    <text evidence="6">The sequence shown here is derived from an EMBL/GenBank/DDBJ whole genome shotgun (WGS) entry which is preliminary data.</text>
</comment>
<dbReference type="GO" id="GO:0016491">
    <property type="term" value="F:oxidoreductase activity"/>
    <property type="evidence" value="ECO:0007669"/>
    <property type="project" value="InterPro"/>
</dbReference>
<proteinExistence type="predicted"/>
<organism evidence="6 7">
    <name type="scientific">Ridgeia piscesae</name>
    <name type="common">Tubeworm</name>
    <dbReference type="NCBI Taxonomy" id="27915"/>
    <lineage>
        <taxon>Eukaryota</taxon>
        <taxon>Metazoa</taxon>
        <taxon>Spiralia</taxon>
        <taxon>Lophotrochozoa</taxon>
        <taxon>Annelida</taxon>
        <taxon>Polychaeta</taxon>
        <taxon>Sedentaria</taxon>
        <taxon>Canalipalpata</taxon>
        <taxon>Sabellida</taxon>
        <taxon>Siboglinidae</taxon>
        <taxon>Ridgeia</taxon>
    </lineage>
</organism>
<sequence length="506" mass="57480">MYRVVVVLLLFCSIANAGRPRTRSSDEGGDKCQPERKTYSQEQMQILKSMQDEWQTNTNSLTLTDKQNAWFATINGGKSRPLPSPSSSYGSPNRSSTIAEMRMPEVWPTGVRKEYRQLSAVERDRFHRALQAMKRTYPDPLDRTTSEYDIFVKKQRWMEAPAAHFGAAFLPWHREFLWRFETALQAHDPMVSLPYWDSTLDQTLPNPADSAIWTASYLGNNDGTVRSGPFAFWGVIPSCQNICGTLKRNTLVGNCCPWPRGPRVPTGAVPRAASALKTQSYFEAQYPKTNYATMCPPQTPCDYLFSDADIAHVLLKNKYSSIVANSDAKFENDHDLVHAFVGGHMRSIDCAPSDPVYWLTAAFVDCVWEKFRQESQTPQDKRQTEYPRLHIGGSRHQAHAPMRPFWPLHNVHGLSDHYTNYYYECAPRPIRCIDDRQCESDLLWCDRAVGRCRAKVRQDGICTGLPDAACAGPCEWGLTPRCLARAEINGQRCVCAYPNTRRPVFK</sequence>
<dbReference type="Gene3D" id="1.10.1280.10">
    <property type="entry name" value="Di-copper center containing domain from catechol oxidase"/>
    <property type="match status" value="1"/>
</dbReference>
<dbReference type="AlphaFoldDB" id="A0AAD9PC82"/>
<feature type="region of interest" description="Disordered" evidence="3">
    <location>
        <begin position="19"/>
        <end position="39"/>
    </location>
</feature>
<dbReference type="SUPFAM" id="SSF48056">
    <property type="entry name" value="Di-copper centre-containing domain"/>
    <property type="match status" value="1"/>
</dbReference>
<dbReference type="PANTHER" id="PTHR11474:SF126">
    <property type="entry name" value="TYROSINASE-LIKE PROTEIN TYR-1-RELATED"/>
    <property type="match status" value="1"/>
</dbReference>
<feature type="chain" id="PRO_5041945943" description="Tyrosinase copper-binding domain-containing protein" evidence="4">
    <location>
        <begin position="18"/>
        <end position="506"/>
    </location>
</feature>
<accession>A0AAD9PC82</accession>
<keyword evidence="7" id="KW-1185">Reference proteome</keyword>
<dbReference type="Proteomes" id="UP001209878">
    <property type="component" value="Unassembled WGS sequence"/>
</dbReference>
<dbReference type="PROSITE" id="PS00497">
    <property type="entry name" value="TYROSINASE_1"/>
    <property type="match status" value="1"/>
</dbReference>
<evidence type="ECO:0000313" key="6">
    <source>
        <dbReference type="EMBL" id="KAK2191871.1"/>
    </source>
</evidence>
<reference evidence="6" key="1">
    <citation type="journal article" date="2023" name="Mol. Biol. Evol.">
        <title>Third-Generation Sequencing Reveals the Adaptive Role of the Epigenome in Three Deep-Sea Polychaetes.</title>
        <authorList>
            <person name="Perez M."/>
            <person name="Aroh O."/>
            <person name="Sun Y."/>
            <person name="Lan Y."/>
            <person name="Juniper S.K."/>
            <person name="Young C.R."/>
            <person name="Angers B."/>
            <person name="Qian P.Y."/>
        </authorList>
    </citation>
    <scope>NUCLEOTIDE SEQUENCE</scope>
    <source>
        <strain evidence="6">R07B-5</strain>
    </source>
</reference>
<dbReference type="Pfam" id="PF00264">
    <property type="entry name" value="Tyrosinase"/>
    <property type="match status" value="1"/>
</dbReference>
<feature type="compositionally biased region" description="Basic and acidic residues" evidence="3">
    <location>
        <begin position="23"/>
        <end position="39"/>
    </location>
</feature>
<dbReference type="EMBL" id="JAODUO010000044">
    <property type="protein sequence ID" value="KAK2191871.1"/>
    <property type="molecule type" value="Genomic_DNA"/>
</dbReference>
<dbReference type="InterPro" id="IPR050316">
    <property type="entry name" value="Tyrosinase/Hemocyanin"/>
</dbReference>
<dbReference type="PRINTS" id="PR00092">
    <property type="entry name" value="TYROSINASE"/>
</dbReference>
<feature type="domain" description="Tyrosinase copper-binding" evidence="5">
    <location>
        <begin position="164"/>
        <end position="181"/>
    </location>
</feature>
<evidence type="ECO:0000313" key="7">
    <source>
        <dbReference type="Proteomes" id="UP001209878"/>
    </source>
</evidence>
<evidence type="ECO:0000256" key="2">
    <source>
        <dbReference type="ARBA" id="ARBA00023008"/>
    </source>
</evidence>
<dbReference type="PANTHER" id="PTHR11474">
    <property type="entry name" value="TYROSINASE FAMILY MEMBER"/>
    <property type="match status" value="1"/>
</dbReference>
<feature type="signal peptide" evidence="4">
    <location>
        <begin position="1"/>
        <end position="17"/>
    </location>
</feature>
<dbReference type="GO" id="GO:0046872">
    <property type="term" value="F:metal ion binding"/>
    <property type="evidence" value="ECO:0007669"/>
    <property type="project" value="UniProtKB-KW"/>
</dbReference>
<feature type="region of interest" description="Disordered" evidence="3">
    <location>
        <begin position="76"/>
        <end position="95"/>
    </location>
</feature>